<dbReference type="RefSeq" id="WP_043353754.1">
    <property type="nucleotide sequence ID" value="NZ_CP003811.1"/>
</dbReference>
<dbReference type="STRING" id="693986.MOC_6183"/>
<gene>
    <name evidence="3" type="ORF">MOC_6183</name>
</gene>
<dbReference type="InterPro" id="IPR010234">
    <property type="entry name" value="Phasin_subfam-2"/>
</dbReference>
<dbReference type="KEGG" id="mor:MOC_6183"/>
<dbReference type="Pfam" id="PF09361">
    <property type="entry name" value="Phasin_2"/>
    <property type="match status" value="1"/>
</dbReference>
<organism evidence="3 4">
    <name type="scientific">Methylobacterium oryzae CBMB20</name>
    <dbReference type="NCBI Taxonomy" id="693986"/>
    <lineage>
        <taxon>Bacteria</taxon>
        <taxon>Pseudomonadati</taxon>
        <taxon>Pseudomonadota</taxon>
        <taxon>Alphaproteobacteria</taxon>
        <taxon>Hyphomicrobiales</taxon>
        <taxon>Methylobacteriaceae</taxon>
        <taxon>Methylobacterium</taxon>
    </lineage>
</organism>
<dbReference type="EMBL" id="CP003811">
    <property type="protein sequence ID" value="AIQ93938.1"/>
    <property type="molecule type" value="Genomic_DNA"/>
</dbReference>
<dbReference type="HOGENOM" id="CLU_119062_1_0_5"/>
<accession>A0A089P7H2</accession>
<evidence type="ECO:0000313" key="4">
    <source>
        <dbReference type="Proteomes" id="UP000029492"/>
    </source>
</evidence>
<evidence type="ECO:0000313" key="3">
    <source>
        <dbReference type="EMBL" id="AIQ93938.1"/>
    </source>
</evidence>
<keyword evidence="4" id="KW-1185">Reference proteome</keyword>
<feature type="compositionally biased region" description="Low complexity" evidence="1">
    <location>
        <begin position="141"/>
        <end position="154"/>
    </location>
</feature>
<dbReference type="Proteomes" id="UP000029492">
    <property type="component" value="Chromosome"/>
</dbReference>
<evidence type="ECO:0000256" key="1">
    <source>
        <dbReference type="SAM" id="MobiDB-lite"/>
    </source>
</evidence>
<proteinExistence type="predicted"/>
<dbReference type="NCBIfam" id="TIGR01985">
    <property type="entry name" value="phasin_2"/>
    <property type="match status" value="1"/>
</dbReference>
<feature type="domain" description="Phasin" evidence="2">
    <location>
        <begin position="30"/>
        <end position="124"/>
    </location>
</feature>
<sequence>MSNPPNYEVPAEMRDFAEKSVEQARKAFDSFIGAARRTADTVQGSAEMARSNALDVSSRGFEYAEQNVNAAFDLAQKLVRAKDVQEAMQHQAEFVRSQFAAIQAQAKEFSGLAQSAMQQGAERAKSAMQQGADEARKAMEQGQDAAKQTAQDAQDAAERATH</sequence>
<dbReference type="GeneID" id="96601822"/>
<dbReference type="AlphaFoldDB" id="A0A089P7H2"/>
<evidence type="ECO:0000259" key="2">
    <source>
        <dbReference type="Pfam" id="PF09361"/>
    </source>
</evidence>
<reference evidence="3 4" key="1">
    <citation type="journal article" date="2014" name="PLoS ONE">
        <title>Genome Information of Methylobacterium oryzae, a Plant-Probiotic Methylotroph in the Phyllosphere.</title>
        <authorList>
            <person name="Kwak M.J."/>
            <person name="Jeong H."/>
            <person name="Madhaiyan M."/>
            <person name="Lee Y."/>
            <person name="Sa T.M."/>
            <person name="Oh T.K."/>
            <person name="Kim J.F."/>
        </authorList>
    </citation>
    <scope>NUCLEOTIDE SEQUENCE [LARGE SCALE GENOMIC DNA]</scope>
    <source>
        <strain evidence="3 4">CBMB20</strain>
    </source>
</reference>
<dbReference type="InterPro" id="IPR018968">
    <property type="entry name" value="Phasin"/>
</dbReference>
<protein>
    <submittedName>
        <fullName evidence="3">Phasin</fullName>
    </submittedName>
</protein>
<feature type="region of interest" description="Disordered" evidence="1">
    <location>
        <begin position="111"/>
        <end position="162"/>
    </location>
</feature>
<name>A0A089P7H2_9HYPH</name>
<dbReference type="eggNOG" id="COG5490">
    <property type="taxonomic scope" value="Bacteria"/>
</dbReference>